<accession>A0A9P4QX45</accession>
<gene>
    <name evidence="4" type="ORF">EJ04DRAFT_393590</name>
</gene>
<evidence type="ECO:0000256" key="1">
    <source>
        <dbReference type="ARBA" id="ARBA00007347"/>
    </source>
</evidence>
<keyword evidence="3" id="KW-0999">Mitochondrion inner membrane</keyword>
<evidence type="ECO:0000313" key="4">
    <source>
        <dbReference type="EMBL" id="KAF2732694.1"/>
    </source>
</evidence>
<dbReference type="Pfam" id="PF08583">
    <property type="entry name" value="Cmc1"/>
    <property type="match status" value="1"/>
</dbReference>
<dbReference type="GO" id="GO:0005743">
    <property type="term" value="C:mitochondrial inner membrane"/>
    <property type="evidence" value="ECO:0007669"/>
    <property type="project" value="UniProtKB-SubCell"/>
</dbReference>
<feature type="non-terminal residue" evidence="4">
    <location>
        <position position="1"/>
    </location>
</feature>
<comment type="similarity">
    <text evidence="1 3">Belongs to the CMC family.</text>
</comment>
<comment type="subcellular location">
    <subcellularLocation>
        <location evidence="3">Mitochondrion inner membrane</location>
    </subcellularLocation>
</comment>
<dbReference type="PANTHER" id="PTHR22977">
    <property type="entry name" value="COX ASSEMBLY MITOCHONDRIAL PROTEIN"/>
    <property type="match status" value="1"/>
</dbReference>
<feature type="non-terminal residue" evidence="4">
    <location>
        <position position="88"/>
    </location>
</feature>
<reference evidence="4" key="1">
    <citation type="journal article" date="2020" name="Stud. Mycol.">
        <title>101 Dothideomycetes genomes: a test case for predicting lifestyles and emergence of pathogens.</title>
        <authorList>
            <person name="Haridas S."/>
            <person name="Albert R."/>
            <person name="Binder M."/>
            <person name="Bloem J."/>
            <person name="Labutti K."/>
            <person name="Salamov A."/>
            <person name="Andreopoulos B."/>
            <person name="Baker S."/>
            <person name="Barry K."/>
            <person name="Bills G."/>
            <person name="Bluhm B."/>
            <person name="Cannon C."/>
            <person name="Castanera R."/>
            <person name="Culley D."/>
            <person name="Daum C."/>
            <person name="Ezra D."/>
            <person name="Gonzalez J."/>
            <person name="Henrissat B."/>
            <person name="Kuo A."/>
            <person name="Liang C."/>
            <person name="Lipzen A."/>
            <person name="Lutzoni F."/>
            <person name="Magnuson J."/>
            <person name="Mondo S."/>
            <person name="Nolan M."/>
            <person name="Ohm R."/>
            <person name="Pangilinan J."/>
            <person name="Park H.-J."/>
            <person name="Ramirez L."/>
            <person name="Alfaro M."/>
            <person name="Sun H."/>
            <person name="Tritt A."/>
            <person name="Yoshinaga Y."/>
            <person name="Zwiers L.-H."/>
            <person name="Turgeon B."/>
            <person name="Goodwin S."/>
            <person name="Spatafora J."/>
            <person name="Crous P."/>
            <person name="Grigoriev I."/>
        </authorList>
    </citation>
    <scope>NUCLEOTIDE SEQUENCE</scope>
    <source>
        <strain evidence="4">CBS 125425</strain>
    </source>
</reference>
<evidence type="ECO:0000256" key="3">
    <source>
        <dbReference type="RuleBase" id="RU364104"/>
    </source>
</evidence>
<dbReference type="AlphaFoldDB" id="A0A9P4QX45"/>
<evidence type="ECO:0000313" key="5">
    <source>
        <dbReference type="Proteomes" id="UP000799444"/>
    </source>
</evidence>
<keyword evidence="2" id="KW-1015">Disulfide bond</keyword>
<protein>
    <recommendedName>
        <fullName evidence="3">COX assembly mitochondrial protein</fullName>
    </recommendedName>
</protein>
<dbReference type="OrthoDB" id="6224010at2759"/>
<dbReference type="Proteomes" id="UP000799444">
    <property type="component" value="Unassembled WGS sequence"/>
</dbReference>
<organism evidence="4 5">
    <name type="scientific">Polyplosphaeria fusca</name>
    <dbReference type="NCBI Taxonomy" id="682080"/>
    <lineage>
        <taxon>Eukaryota</taxon>
        <taxon>Fungi</taxon>
        <taxon>Dikarya</taxon>
        <taxon>Ascomycota</taxon>
        <taxon>Pezizomycotina</taxon>
        <taxon>Dothideomycetes</taxon>
        <taxon>Pleosporomycetidae</taxon>
        <taxon>Pleosporales</taxon>
        <taxon>Tetraplosphaeriaceae</taxon>
        <taxon>Polyplosphaeria</taxon>
    </lineage>
</organism>
<dbReference type="InterPro" id="IPR013892">
    <property type="entry name" value="Cyt_c_biogenesis_Cmc1-like"/>
</dbReference>
<dbReference type="EMBL" id="ML996173">
    <property type="protein sequence ID" value="KAF2732694.1"/>
    <property type="molecule type" value="Genomic_DNA"/>
</dbReference>
<keyword evidence="3" id="KW-0143">Chaperone</keyword>
<comment type="function">
    <text evidence="3">Required for mitochondrial cytochrome c oxidase (COX) assembly and respiration.</text>
</comment>
<keyword evidence="5" id="KW-1185">Reference proteome</keyword>
<evidence type="ECO:0000256" key="2">
    <source>
        <dbReference type="ARBA" id="ARBA00023157"/>
    </source>
</evidence>
<dbReference type="PANTHER" id="PTHR22977:SF5">
    <property type="entry name" value="COX ASSEMBLY MITOCHONDRIAL PROTEIN HOMOLOG"/>
    <property type="match status" value="1"/>
</dbReference>
<name>A0A9P4QX45_9PLEO</name>
<sequence>NPAPLSAPQEQQVRDLYYANARAKCDDEIKAFATCATGRTISGVWACRPQKLKMNGCLLQYQNQDEMDRAREEWFSRAGERKKAREEE</sequence>
<keyword evidence="3" id="KW-0496">Mitochondrion</keyword>
<comment type="caution">
    <text evidence="4">The sequence shown here is derived from an EMBL/GenBank/DDBJ whole genome shotgun (WGS) entry which is preliminary data.</text>
</comment>
<proteinExistence type="inferred from homology"/>
<keyword evidence="3" id="KW-0472">Membrane</keyword>